<keyword evidence="2 9" id="KW-0813">Transport</keyword>
<gene>
    <name evidence="9" type="primary">secE</name>
    <name evidence="10" type="ORF">CBU_0224</name>
</gene>
<evidence type="ECO:0000256" key="7">
    <source>
        <dbReference type="ARBA" id="ARBA00023010"/>
    </source>
</evidence>
<organism evidence="10">
    <name type="scientific">Coxiella burnetii</name>
    <dbReference type="NCBI Taxonomy" id="777"/>
    <lineage>
        <taxon>Bacteria</taxon>
        <taxon>Pseudomonadati</taxon>
        <taxon>Pseudomonadota</taxon>
        <taxon>Gammaproteobacteria</taxon>
        <taxon>Legionellales</taxon>
        <taxon>Coxiellaceae</taxon>
        <taxon>Coxiella</taxon>
    </lineage>
</organism>
<feature type="transmembrane region" description="Helical" evidence="9">
    <location>
        <begin position="41"/>
        <end position="59"/>
    </location>
</feature>
<proteinExistence type="inferred from homology"/>
<feature type="transmembrane region" description="Helical" evidence="9">
    <location>
        <begin position="95"/>
        <end position="119"/>
    </location>
</feature>
<evidence type="ECO:0000256" key="5">
    <source>
        <dbReference type="ARBA" id="ARBA00022927"/>
    </source>
</evidence>
<evidence type="ECO:0000256" key="1">
    <source>
        <dbReference type="ARBA" id="ARBA00004370"/>
    </source>
</evidence>
<evidence type="ECO:0000256" key="8">
    <source>
        <dbReference type="ARBA" id="ARBA00023136"/>
    </source>
</evidence>
<evidence type="ECO:0000256" key="9">
    <source>
        <dbReference type="HAMAP-Rule" id="MF_00422"/>
    </source>
</evidence>
<reference evidence="10" key="1">
    <citation type="journal article" date="2015" name="Microbes Infect.">
        <title>Whole genome PCR scanning (WGPS) of Coxiella burnetii strains from ruminants.</title>
        <authorList>
            <person name="Sidi-Boumedine K."/>
            <person name="Adam G."/>
            <person name="Angen O."/>
            <person name="Aspan A."/>
            <person name="Bossers A."/>
            <person name="Roest H.J."/>
            <person name="Prigent M."/>
            <person name="Thiery R."/>
            <person name="Rousset E."/>
        </authorList>
    </citation>
    <scope>NUCLEOTIDE SEQUENCE</scope>
    <source>
        <strain evidence="10">EVC13</strain>
    </source>
</reference>
<dbReference type="InterPro" id="IPR005807">
    <property type="entry name" value="SecE_bac"/>
</dbReference>
<dbReference type="HAMAP" id="MF_00422">
    <property type="entry name" value="SecE"/>
    <property type="match status" value="1"/>
</dbReference>
<keyword evidence="4 9" id="KW-0812">Transmembrane</keyword>
<dbReference type="GO" id="GO:0065002">
    <property type="term" value="P:intracellular protein transmembrane transport"/>
    <property type="evidence" value="ECO:0007669"/>
    <property type="project" value="UniProtKB-UniRule"/>
</dbReference>
<dbReference type="PROSITE" id="PS01067">
    <property type="entry name" value="SECE_SEC61G"/>
    <property type="match status" value="1"/>
</dbReference>
<evidence type="ECO:0000256" key="4">
    <source>
        <dbReference type="ARBA" id="ARBA00022692"/>
    </source>
</evidence>
<comment type="function">
    <text evidence="9">Essential subunit of the Sec protein translocation channel SecYEG. Clamps together the 2 halves of SecY. May contact the channel plug during translocation.</text>
</comment>
<dbReference type="InterPro" id="IPR001901">
    <property type="entry name" value="Translocase_SecE/Sec61-g"/>
</dbReference>
<feature type="transmembrane region" description="Helical" evidence="9">
    <location>
        <begin position="16"/>
        <end position="35"/>
    </location>
</feature>
<evidence type="ECO:0000256" key="3">
    <source>
        <dbReference type="ARBA" id="ARBA00022475"/>
    </source>
</evidence>
<dbReference type="PATRIC" id="fig|777.21.peg.288"/>
<dbReference type="Gene3D" id="1.20.5.1030">
    <property type="entry name" value="Preprotein translocase secy subunit"/>
    <property type="match status" value="1"/>
</dbReference>
<comment type="subcellular location">
    <subcellularLocation>
        <location evidence="1">Membrane</location>
    </subcellularLocation>
</comment>
<dbReference type="AlphaFoldDB" id="A0A0M4Q0A5"/>
<dbReference type="GO" id="GO:0043952">
    <property type="term" value="P:protein transport by the Sec complex"/>
    <property type="evidence" value="ECO:0007669"/>
    <property type="project" value="UniProtKB-UniRule"/>
</dbReference>
<dbReference type="PANTHER" id="PTHR33910:SF1">
    <property type="entry name" value="PROTEIN TRANSLOCASE SUBUNIT SECE"/>
    <property type="match status" value="1"/>
</dbReference>
<accession>A0A0M4Q0A5</accession>
<dbReference type="NCBIfam" id="TIGR00964">
    <property type="entry name" value="secE_bact"/>
    <property type="match status" value="1"/>
</dbReference>
<dbReference type="RefSeq" id="WP_017252895.1">
    <property type="nucleotide sequence ID" value="NZ_CCAM010000007.1"/>
</dbReference>
<dbReference type="GO" id="GO:0008320">
    <property type="term" value="F:protein transmembrane transporter activity"/>
    <property type="evidence" value="ECO:0007669"/>
    <property type="project" value="UniProtKB-UniRule"/>
</dbReference>
<dbReference type="GO" id="GO:0005886">
    <property type="term" value="C:plasma membrane"/>
    <property type="evidence" value="ECO:0007669"/>
    <property type="project" value="UniProtKB-UniRule"/>
</dbReference>
<dbReference type="PANTHER" id="PTHR33910">
    <property type="entry name" value="PROTEIN TRANSLOCASE SUBUNIT SECE"/>
    <property type="match status" value="1"/>
</dbReference>
<dbReference type="InterPro" id="IPR038379">
    <property type="entry name" value="SecE_sf"/>
</dbReference>
<dbReference type="PRINTS" id="PR01650">
    <property type="entry name" value="SECETRNLCASE"/>
</dbReference>
<comment type="subunit">
    <text evidence="9">Component of the Sec protein translocase complex. Heterotrimer consisting of SecY, SecE and SecG subunits. The heterotrimers can form oligomers, although 1 heterotrimer is thought to be able to translocate proteins. Interacts with the ribosome. Interacts with SecDF, and other proteins may be involved. Interacts with SecA.</text>
</comment>
<evidence type="ECO:0000313" key="10">
    <source>
        <dbReference type="EMBL" id="ALE59693.1"/>
    </source>
</evidence>
<sequence length="127" mass="14233">MAQQSVTPEKKSRFDGLKWLLIVALLVAAIVAEFYYSQVAWAIRTAVGIVVVVILLAIASQTDKGRRAWGFIKNARAELRKVVWPTRQETLQTTLVVIVMVVITALILWGLDSFFMWAIGWMAGQRG</sequence>
<dbReference type="GO" id="GO:0009306">
    <property type="term" value="P:protein secretion"/>
    <property type="evidence" value="ECO:0007669"/>
    <property type="project" value="UniProtKB-UniRule"/>
</dbReference>
<dbReference type="Pfam" id="PF00584">
    <property type="entry name" value="SecE"/>
    <property type="match status" value="1"/>
</dbReference>
<keyword evidence="8 9" id="KW-0472">Membrane</keyword>
<keyword evidence="6 9" id="KW-1133">Transmembrane helix</keyword>
<protein>
    <recommendedName>
        <fullName evidence="9">Protein translocase subunit SecE</fullName>
    </recommendedName>
</protein>
<evidence type="ECO:0000256" key="6">
    <source>
        <dbReference type="ARBA" id="ARBA00022989"/>
    </source>
</evidence>
<keyword evidence="7 9" id="KW-0811">Translocation</keyword>
<comment type="caution">
    <text evidence="9">Lacks conserved residue(s) required for the propagation of feature annotation.</text>
</comment>
<name>A0A0M4Q0A5_COXBE</name>
<evidence type="ECO:0000256" key="2">
    <source>
        <dbReference type="ARBA" id="ARBA00022448"/>
    </source>
</evidence>
<comment type="similarity">
    <text evidence="9">Belongs to the SecE/SEC61-gamma family.</text>
</comment>
<keyword evidence="5 9" id="KW-0653">Protein transport</keyword>
<keyword evidence="3 9" id="KW-1003">Cell membrane</keyword>
<dbReference type="GO" id="GO:0006605">
    <property type="term" value="P:protein targeting"/>
    <property type="evidence" value="ECO:0007669"/>
    <property type="project" value="UniProtKB-UniRule"/>
</dbReference>
<dbReference type="EMBL" id="KT381467">
    <property type="protein sequence ID" value="ALE59693.1"/>
    <property type="molecule type" value="Genomic_DNA"/>
</dbReference>